<dbReference type="PANTHER" id="PTHR42685">
    <property type="entry name" value="GERANYLGERANYL DIPHOSPHATE REDUCTASE"/>
    <property type="match status" value="1"/>
</dbReference>
<sequence length="456" mass="49148">METHKFDIVVLGAGPAGAASALFLAEAGFKVALVEQREFAKAGPSWVNGLHLDTFQKIGLAEPAGDEVEIRDFPVTFFSADFGERLDVAASGFTNIRMRPFVDRLHRSAFAAGVIGFDQTRVEGFDFRDERPQTVRFSRLTGGDSADRFSLSAKLFVDATGITGLLRGQVASLNQSSGSLNDADVCTALQQNSRISDRAQAAEFLKRHGVQPGTLVSILGTQGGYSTLSVQVSRDLSEVGLLAGAIKDARFLTGTQMVKKFCGENPWVGDKIHSGGGTIPLRHPLHRLTAPGVAVLGNAANQVFSVHGSGVMPALQAARLLANAVTDAADPGDESVLWGYTASFQKNLGAMLATYNLFRRFSQNLKSDDIAKMFRYGLMNEAMMLAGIKQVMPEPSLTSGLSILATGLRDPLFAANLVRSLAHMPLVYMHYLNFPEVHDQKKFAGWVQHAKNLAGY</sequence>
<dbReference type="PRINTS" id="PR00469">
    <property type="entry name" value="PNDRDTASEII"/>
</dbReference>
<name>I4B8N6_TURPD</name>
<keyword evidence="2" id="KW-0560">Oxidoreductase</keyword>
<dbReference type="KEGG" id="tpx:Turpa_3004"/>
<dbReference type="Pfam" id="PF01266">
    <property type="entry name" value="DAO"/>
    <property type="match status" value="1"/>
</dbReference>
<dbReference type="Gene3D" id="3.50.50.60">
    <property type="entry name" value="FAD/NAD(P)-binding domain"/>
    <property type="match status" value="1"/>
</dbReference>
<dbReference type="EC" id="1.3.99.-" evidence="2"/>
<dbReference type="OrthoDB" id="5523118at2"/>
<evidence type="ECO:0000313" key="3">
    <source>
        <dbReference type="Proteomes" id="UP000006048"/>
    </source>
</evidence>
<reference evidence="2 3" key="1">
    <citation type="submission" date="2012-06" db="EMBL/GenBank/DDBJ databases">
        <title>The complete chromosome of genome of Turneriella parva DSM 21527.</title>
        <authorList>
            <consortium name="US DOE Joint Genome Institute (JGI-PGF)"/>
            <person name="Lucas S."/>
            <person name="Han J."/>
            <person name="Lapidus A."/>
            <person name="Bruce D."/>
            <person name="Goodwin L."/>
            <person name="Pitluck S."/>
            <person name="Peters L."/>
            <person name="Kyrpides N."/>
            <person name="Mavromatis K."/>
            <person name="Ivanova N."/>
            <person name="Mikhailova N."/>
            <person name="Chertkov O."/>
            <person name="Detter J.C."/>
            <person name="Tapia R."/>
            <person name="Han C."/>
            <person name="Land M."/>
            <person name="Hauser L."/>
            <person name="Markowitz V."/>
            <person name="Cheng J.-F."/>
            <person name="Hugenholtz P."/>
            <person name="Woyke T."/>
            <person name="Wu D."/>
            <person name="Gronow S."/>
            <person name="Wellnitz S."/>
            <person name="Brambilla E."/>
            <person name="Klenk H.-P."/>
            <person name="Eisen J.A."/>
        </authorList>
    </citation>
    <scope>NUCLEOTIDE SEQUENCE [LARGE SCALE GENOMIC DNA]</scope>
    <source>
        <strain evidence="3">ATCC BAA-1111 / DSM 21527 / NCTC 11395 / H</strain>
    </source>
</reference>
<dbReference type="GO" id="GO:0016491">
    <property type="term" value="F:oxidoreductase activity"/>
    <property type="evidence" value="ECO:0007669"/>
    <property type="project" value="UniProtKB-KW"/>
</dbReference>
<protein>
    <submittedName>
        <fullName evidence="2">2,3-di-O-geranylgeranylglyceryl phosphate reductase</fullName>
        <ecNumber evidence="2">1.3.99.-</ecNumber>
    </submittedName>
</protein>
<accession>I4B8N6</accession>
<dbReference type="Proteomes" id="UP000006048">
    <property type="component" value="Chromosome"/>
</dbReference>
<dbReference type="InterPro" id="IPR050407">
    <property type="entry name" value="Geranylgeranyl_reductase"/>
</dbReference>
<dbReference type="InterPro" id="IPR006076">
    <property type="entry name" value="FAD-dep_OxRdtase"/>
</dbReference>
<dbReference type="PANTHER" id="PTHR42685:SF18">
    <property type="entry name" value="DIGERANYLGERANYLGLYCEROPHOSPHOLIPID REDUCTASE"/>
    <property type="match status" value="1"/>
</dbReference>
<evidence type="ECO:0000313" key="2">
    <source>
        <dbReference type="EMBL" id="AFM13643.1"/>
    </source>
</evidence>
<keyword evidence="3" id="KW-1185">Reference proteome</keyword>
<dbReference type="EMBL" id="CP002959">
    <property type="protein sequence ID" value="AFM13643.1"/>
    <property type="molecule type" value="Genomic_DNA"/>
</dbReference>
<feature type="domain" description="FAD dependent oxidoreductase" evidence="1">
    <location>
        <begin position="7"/>
        <end position="49"/>
    </location>
</feature>
<dbReference type="SUPFAM" id="SSF51905">
    <property type="entry name" value="FAD/NAD(P)-binding domain"/>
    <property type="match status" value="1"/>
</dbReference>
<evidence type="ECO:0000259" key="1">
    <source>
        <dbReference type="Pfam" id="PF01266"/>
    </source>
</evidence>
<dbReference type="HOGENOM" id="CLU_024648_0_0_12"/>
<proteinExistence type="predicted"/>
<dbReference type="AlphaFoldDB" id="I4B8N6"/>
<dbReference type="InterPro" id="IPR036188">
    <property type="entry name" value="FAD/NAD-bd_sf"/>
</dbReference>
<dbReference type="STRING" id="869212.Turpa_3004"/>
<organism evidence="2 3">
    <name type="scientific">Turneriella parva (strain ATCC BAA-1111 / DSM 21527 / NCTC 11395 / H)</name>
    <name type="common">Leptospira parva</name>
    <dbReference type="NCBI Taxonomy" id="869212"/>
    <lineage>
        <taxon>Bacteria</taxon>
        <taxon>Pseudomonadati</taxon>
        <taxon>Spirochaetota</taxon>
        <taxon>Spirochaetia</taxon>
        <taxon>Leptospirales</taxon>
        <taxon>Leptospiraceae</taxon>
        <taxon>Turneriella</taxon>
    </lineage>
</organism>
<dbReference type="RefSeq" id="WP_014804144.1">
    <property type="nucleotide sequence ID" value="NC_018020.1"/>
</dbReference>
<gene>
    <name evidence="2" type="ordered locus">Turpa_3004</name>
</gene>